<evidence type="ECO:0000313" key="3">
    <source>
        <dbReference type="EMBL" id="MQT88198.1"/>
    </source>
</evidence>
<name>A0A7X1WCX8_9PSED</name>
<dbReference type="EMBL" id="WIWI01000007">
    <property type="protein sequence ID" value="MQT88198.1"/>
    <property type="molecule type" value="Genomic_DNA"/>
</dbReference>
<protein>
    <submittedName>
        <fullName evidence="2">Uncharacterized protein</fullName>
    </submittedName>
</protein>
<feature type="compositionally biased region" description="Basic and acidic residues" evidence="1">
    <location>
        <begin position="11"/>
        <end position="24"/>
    </location>
</feature>
<evidence type="ECO:0000256" key="1">
    <source>
        <dbReference type="SAM" id="MobiDB-lite"/>
    </source>
</evidence>
<comment type="caution">
    <text evidence="2">The sequence shown here is derived from an EMBL/GenBank/DDBJ whole genome shotgun (WGS) entry which is preliminary data.</text>
</comment>
<dbReference type="EMBL" id="WIWJ01000053">
    <property type="protein sequence ID" value="MQT49407.1"/>
    <property type="molecule type" value="Genomic_DNA"/>
</dbReference>
<reference evidence="4 5" key="1">
    <citation type="submission" date="2019-10" db="EMBL/GenBank/DDBJ databases">
        <title>Evaluation of single-gene subtyping targets for Pseudomonas.</title>
        <authorList>
            <person name="Reichler S.J."/>
            <person name="Orsi R.H."/>
            <person name="Wiedmann M."/>
            <person name="Martin N.H."/>
            <person name="Murphy S.I."/>
        </authorList>
    </citation>
    <scope>NUCLEOTIDE SEQUENCE [LARGE SCALE GENOMIC DNA]</scope>
    <source>
        <strain evidence="3 5">FSL R10-3254</strain>
        <strain evidence="2 4">FSL R10-3257</strain>
    </source>
</reference>
<organism evidence="2 4">
    <name type="scientific">Pseudomonas helleri</name>
    <dbReference type="NCBI Taxonomy" id="1608996"/>
    <lineage>
        <taxon>Bacteria</taxon>
        <taxon>Pseudomonadati</taxon>
        <taxon>Pseudomonadota</taxon>
        <taxon>Gammaproteobacteria</taxon>
        <taxon>Pseudomonadales</taxon>
        <taxon>Pseudomonadaceae</taxon>
        <taxon>Pseudomonas</taxon>
    </lineage>
</organism>
<dbReference type="RefSeq" id="WP_153326714.1">
    <property type="nucleotide sequence ID" value="NZ_WIWI01000007.1"/>
</dbReference>
<proteinExistence type="predicted"/>
<sequence>MNTPSISLPMRNEEPGIRPVRRERMDTRPLMPVITGVVENLTEPSLIRIQREWV</sequence>
<evidence type="ECO:0000313" key="4">
    <source>
        <dbReference type="Proteomes" id="UP000441404"/>
    </source>
</evidence>
<dbReference type="AlphaFoldDB" id="A0A7X1WCX8"/>
<evidence type="ECO:0000313" key="5">
    <source>
        <dbReference type="Proteomes" id="UP000489190"/>
    </source>
</evidence>
<evidence type="ECO:0000313" key="2">
    <source>
        <dbReference type="EMBL" id="MQT49407.1"/>
    </source>
</evidence>
<gene>
    <name evidence="3" type="ORF">GHO39_03395</name>
    <name evidence="2" type="ORF">GHO40_22145</name>
</gene>
<feature type="region of interest" description="Disordered" evidence="1">
    <location>
        <begin position="1"/>
        <end position="24"/>
    </location>
</feature>
<dbReference type="Proteomes" id="UP000441404">
    <property type="component" value="Unassembled WGS sequence"/>
</dbReference>
<accession>A0A7X1WCX8</accession>
<dbReference type="Proteomes" id="UP000489190">
    <property type="component" value="Unassembled WGS sequence"/>
</dbReference>